<dbReference type="InterPro" id="IPR005958">
    <property type="entry name" value="TyrNic_aminoTrfase"/>
</dbReference>
<dbReference type="AlphaFoldDB" id="A0A8X8XS14"/>
<reference evidence="7" key="1">
    <citation type="submission" date="2018-01" db="EMBL/GenBank/DDBJ databases">
        <authorList>
            <person name="Mao J.F."/>
        </authorList>
    </citation>
    <scope>NUCLEOTIDE SEQUENCE</scope>
    <source>
        <strain evidence="7">Huo1</strain>
        <tissue evidence="7">Leaf</tissue>
    </source>
</reference>
<dbReference type="InterPro" id="IPR015424">
    <property type="entry name" value="PyrdxlP-dep_Trfase"/>
</dbReference>
<gene>
    <name evidence="7" type="ORF">SASPL_121712</name>
</gene>
<dbReference type="InterPro" id="IPR015421">
    <property type="entry name" value="PyrdxlP-dep_Trfase_major"/>
</dbReference>
<sequence length="388" mass="42960">MAEQQWRFGGNSKVIGAGAMTLRGVMDGVMKNLDENNGKSVIHLSQGDPSAFPSFHISAFVEEAVSNALRSANFNGYSCTAEYLSKDLPYNVTSDDVFLTNGCTQALDAALTALARPGANILLPRPGYPDYEARAAFAEVRHFDLVPENDWEVDLAAVEALGDENTVAIVIINPGNPCGNVFKYEHLKKIAETARKMGILVIADEVYGHLTFGSNPFTPMGVFASIAPIITLGSLSKKWIVPGWRIGWLAALPEILLKTPTEFYDKIVNLFRESADKCYKLTNEIPGISCPIKPQGCMFLMIKLDLSKLEGIRDDFDFCCKLAKEESVVLVPGVGLGLKNWMRVTFAVEESYIDEAFRRTRAFCERHGKKHTQISYYVESPVFEFVYV</sequence>
<organism evidence="7">
    <name type="scientific">Salvia splendens</name>
    <name type="common">Scarlet sage</name>
    <dbReference type="NCBI Taxonomy" id="180675"/>
    <lineage>
        <taxon>Eukaryota</taxon>
        <taxon>Viridiplantae</taxon>
        <taxon>Streptophyta</taxon>
        <taxon>Embryophyta</taxon>
        <taxon>Tracheophyta</taxon>
        <taxon>Spermatophyta</taxon>
        <taxon>Magnoliopsida</taxon>
        <taxon>eudicotyledons</taxon>
        <taxon>Gunneridae</taxon>
        <taxon>Pentapetalae</taxon>
        <taxon>asterids</taxon>
        <taxon>lamiids</taxon>
        <taxon>Lamiales</taxon>
        <taxon>Lamiaceae</taxon>
        <taxon>Nepetoideae</taxon>
        <taxon>Mentheae</taxon>
        <taxon>Salviinae</taxon>
        <taxon>Salvia</taxon>
        <taxon>Salvia subgen. Calosphace</taxon>
        <taxon>core Calosphace</taxon>
    </lineage>
</organism>
<comment type="similarity">
    <text evidence="2 4">Belongs to the class-I pyridoxal-phosphate-dependent aminotransferase family.</text>
</comment>
<dbReference type="Proteomes" id="UP000298416">
    <property type="component" value="Unassembled WGS sequence"/>
</dbReference>
<feature type="modified residue" description="N6-(pyridoxal phosphate)lysine" evidence="5">
    <location>
        <position position="237"/>
    </location>
</feature>
<dbReference type="GO" id="GO:0030170">
    <property type="term" value="F:pyridoxal phosphate binding"/>
    <property type="evidence" value="ECO:0007669"/>
    <property type="project" value="InterPro"/>
</dbReference>
<dbReference type="Gene3D" id="3.90.1150.10">
    <property type="entry name" value="Aspartate Aminotransferase, domain 1"/>
    <property type="match status" value="1"/>
</dbReference>
<feature type="domain" description="Aminotransferase class I/classII large" evidence="6">
    <location>
        <begin position="79"/>
        <end position="255"/>
    </location>
</feature>
<dbReference type="PIRSF" id="PIRSF000517">
    <property type="entry name" value="Tyr_transaminase"/>
    <property type="match status" value="1"/>
</dbReference>
<evidence type="ECO:0000256" key="4">
    <source>
        <dbReference type="PIRNR" id="PIRNR000517"/>
    </source>
</evidence>
<evidence type="ECO:0000256" key="1">
    <source>
        <dbReference type="ARBA" id="ARBA00001933"/>
    </source>
</evidence>
<evidence type="ECO:0000256" key="3">
    <source>
        <dbReference type="ARBA" id="ARBA00022898"/>
    </source>
</evidence>
<comment type="caution">
    <text evidence="7">The sequence shown here is derived from an EMBL/GenBank/DDBJ whole genome shotgun (WGS) entry which is preliminary data.</text>
</comment>
<dbReference type="GO" id="GO:0004838">
    <property type="term" value="F:L-tyrosine-2-oxoglutarate transaminase activity"/>
    <property type="evidence" value="ECO:0007669"/>
    <property type="project" value="TreeGrafter"/>
</dbReference>
<evidence type="ECO:0000313" key="7">
    <source>
        <dbReference type="EMBL" id="KAG6419490.1"/>
    </source>
</evidence>
<dbReference type="Gene3D" id="3.40.640.10">
    <property type="entry name" value="Type I PLP-dependent aspartate aminotransferase-like (Major domain)"/>
    <property type="match status" value="1"/>
</dbReference>
<dbReference type="GO" id="GO:0006572">
    <property type="term" value="P:L-tyrosine catabolic process"/>
    <property type="evidence" value="ECO:0007669"/>
    <property type="project" value="TreeGrafter"/>
</dbReference>
<dbReference type="InterPro" id="IPR015422">
    <property type="entry name" value="PyrdxlP-dep_Trfase_small"/>
</dbReference>
<evidence type="ECO:0000313" key="8">
    <source>
        <dbReference type="Proteomes" id="UP000298416"/>
    </source>
</evidence>
<evidence type="ECO:0000256" key="2">
    <source>
        <dbReference type="ARBA" id="ARBA00007441"/>
    </source>
</evidence>
<dbReference type="NCBIfam" id="TIGR01265">
    <property type="entry name" value="tyr_nico_aTase"/>
    <property type="match status" value="1"/>
</dbReference>
<name>A0A8X8XS14_SALSN</name>
<dbReference type="Pfam" id="PF00155">
    <property type="entry name" value="Aminotran_1_2"/>
    <property type="match status" value="2"/>
</dbReference>
<accession>A0A8X8XS14</accession>
<keyword evidence="8" id="KW-1185">Reference proteome</keyword>
<dbReference type="SUPFAM" id="SSF53383">
    <property type="entry name" value="PLP-dependent transferases"/>
    <property type="match status" value="1"/>
</dbReference>
<evidence type="ECO:0000256" key="5">
    <source>
        <dbReference type="PIRSR" id="PIRSR000517-1"/>
    </source>
</evidence>
<keyword evidence="3 4" id="KW-0663">Pyridoxal phosphate</keyword>
<feature type="domain" description="Aminotransferase class I/classII large" evidence="6">
    <location>
        <begin position="263"/>
        <end position="358"/>
    </location>
</feature>
<dbReference type="CDD" id="cd00609">
    <property type="entry name" value="AAT_like"/>
    <property type="match status" value="1"/>
</dbReference>
<reference evidence="7" key="2">
    <citation type="submission" date="2020-08" db="EMBL/GenBank/DDBJ databases">
        <title>Plant Genome Project.</title>
        <authorList>
            <person name="Zhang R.-G."/>
        </authorList>
    </citation>
    <scope>NUCLEOTIDE SEQUENCE</scope>
    <source>
        <strain evidence="7">Huo1</strain>
        <tissue evidence="7">Leaf</tissue>
    </source>
</reference>
<dbReference type="PANTHER" id="PTHR45744:SF11">
    <property type="entry name" value="TYROSINE AMINOTRANSFERASE"/>
    <property type="match status" value="1"/>
</dbReference>
<dbReference type="PANTHER" id="PTHR45744">
    <property type="entry name" value="TYROSINE AMINOTRANSFERASE"/>
    <property type="match status" value="1"/>
</dbReference>
<comment type="cofactor">
    <cofactor evidence="1 4 5">
        <name>pyridoxal 5'-phosphate</name>
        <dbReference type="ChEBI" id="CHEBI:597326"/>
    </cofactor>
</comment>
<protein>
    <recommendedName>
        <fullName evidence="6">Aminotransferase class I/classII large domain-containing protein</fullName>
    </recommendedName>
</protein>
<proteinExistence type="inferred from homology"/>
<dbReference type="EMBL" id="PNBA02000007">
    <property type="protein sequence ID" value="KAG6419490.1"/>
    <property type="molecule type" value="Genomic_DNA"/>
</dbReference>
<evidence type="ECO:0000259" key="6">
    <source>
        <dbReference type="Pfam" id="PF00155"/>
    </source>
</evidence>
<dbReference type="InterPro" id="IPR004839">
    <property type="entry name" value="Aminotransferase_I/II_large"/>
</dbReference>